<evidence type="ECO:0000256" key="1">
    <source>
        <dbReference type="SAM" id="MobiDB-lite"/>
    </source>
</evidence>
<sequence length="126" mass="13677">MVMGLPLGLLTLNIEFPRTFMKYLGREVQSIPELVGDPVRLASTLMGTDPVYERMYVCMTMKNSELSPSRANDVPDAVDGGRGNTDGQRRPFNTGSVGGIRHREDGIGALIAARMAGPQTSCDSHH</sequence>
<protein>
    <submittedName>
        <fullName evidence="2">Uncharacterized protein</fullName>
    </submittedName>
</protein>
<reference evidence="2 3" key="1">
    <citation type="submission" date="2023-08" db="EMBL/GenBank/DDBJ databases">
        <title>A Necator americanus chromosomal reference genome.</title>
        <authorList>
            <person name="Ilik V."/>
            <person name="Petrzelkova K.J."/>
            <person name="Pardy F."/>
            <person name="Fuh T."/>
            <person name="Niatou-Singa F.S."/>
            <person name="Gouil Q."/>
            <person name="Baker L."/>
            <person name="Ritchie M.E."/>
            <person name="Jex A.R."/>
            <person name="Gazzola D."/>
            <person name="Li H."/>
            <person name="Toshio Fujiwara R."/>
            <person name="Zhan B."/>
            <person name="Aroian R.V."/>
            <person name="Pafco B."/>
            <person name="Schwarz E.M."/>
        </authorList>
    </citation>
    <scope>NUCLEOTIDE SEQUENCE [LARGE SCALE GENOMIC DNA]</scope>
    <source>
        <strain evidence="2 3">Aroian</strain>
        <tissue evidence="2">Whole animal</tissue>
    </source>
</reference>
<proteinExistence type="predicted"/>
<name>A0ABR1DEP9_NECAM</name>
<comment type="caution">
    <text evidence="2">The sequence shown here is derived from an EMBL/GenBank/DDBJ whole genome shotgun (WGS) entry which is preliminary data.</text>
</comment>
<accession>A0ABR1DEP9</accession>
<feature type="region of interest" description="Disordered" evidence="1">
    <location>
        <begin position="66"/>
        <end position="99"/>
    </location>
</feature>
<evidence type="ECO:0000313" key="3">
    <source>
        <dbReference type="Proteomes" id="UP001303046"/>
    </source>
</evidence>
<organism evidence="2 3">
    <name type="scientific">Necator americanus</name>
    <name type="common">Human hookworm</name>
    <dbReference type="NCBI Taxonomy" id="51031"/>
    <lineage>
        <taxon>Eukaryota</taxon>
        <taxon>Metazoa</taxon>
        <taxon>Ecdysozoa</taxon>
        <taxon>Nematoda</taxon>
        <taxon>Chromadorea</taxon>
        <taxon>Rhabditida</taxon>
        <taxon>Rhabditina</taxon>
        <taxon>Rhabditomorpha</taxon>
        <taxon>Strongyloidea</taxon>
        <taxon>Ancylostomatidae</taxon>
        <taxon>Bunostominae</taxon>
        <taxon>Necator</taxon>
    </lineage>
</organism>
<keyword evidence="3" id="KW-1185">Reference proteome</keyword>
<dbReference type="Proteomes" id="UP001303046">
    <property type="component" value="Unassembled WGS sequence"/>
</dbReference>
<gene>
    <name evidence="2" type="primary">Necator_chrIV.g14482</name>
    <name evidence="2" type="ORF">RB195_001188</name>
</gene>
<dbReference type="EMBL" id="JAVFWL010000004">
    <property type="protein sequence ID" value="KAK6748410.1"/>
    <property type="molecule type" value="Genomic_DNA"/>
</dbReference>
<evidence type="ECO:0000313" key="2">
    <source>
        <dbReference type="EMBL" id="KAK6748410.1"/>
    </source>
</evidence>